<feature type="non-terminal residue" evidence="1">
    <location>
        <position position="1"/>
    </location>
</feature>
<sequence>DVHFSPFHLHIAAKSTSVWMEVVTPAGAAFYGHTLACENNEWKFTGVDTVTIPAASKVSCKPKNMGVLSKIPLHMPLVPMGKTPDGLTRWTCIDSSVKVDIKYNEEIGGRMPVHAPYIECNSSIFFFFFIITISITGSNRCAGISCEDMGAKHSACSDPWDVGGVRRGNRYECQKGFYLYSLSWGKDGSQHT</sequence>
<name>A0AAN4Z6U8_9BILA</name>
<dbReference type="AlphaFoldDB" id="A0AAN4Z6U8"/>
<organism evidence="1 2">
    <name type="scientific">Pristionchus mayeri</name>
    <dbReference type="NCBI Taxonomy" id="1317129"/>
    <lineage>
        <taxon>Eukaryota</taxon>
        <taxon>Metazoa</taxon>
        <taxon>Ecdysozoa</taxon>
        <taxon>Nematoda</taxon>
        <taxon>Chromadorea</taxon>
        <taxon>Rhabditida</taxon>
        <taxon>Rhabditina</taxon>
        <taxon>Diplogasteromorpha</taxon>
        <taxon>Diplogasteroidea</taxon>
        <taxon>Neodiplogasteridae</taxon>
        <taxon>Pristionchus</taxon>
    </lineage>
</organism>
<dbReference type="EMBL" id="BTRK01000002">
    <property type="protein sequence ID" value="GMR35453.1"/>
    <property type="molecule type" value="Genomic_DNA"/>
</dbReference>
<dbReference type="Proteomes" id="UP001328107">
    <property type="component" value="Unassembled WGS sequence"/>
</dbReference>
<evidence type="ECO:0000313" key="2">
    <source>
        <dbReference type="Proteomes" id="UP001328107"/>
    </source>
</evidence>
<feature type="non-terminal residue" evidence="1">
    <location>
        <position position="192"/>
    </location>
</feature>
<gene>
    <name evidence="1" type="ORF">PMAYCL1PPCAC_05648</name>
</gene>
<proteinExistence type="predicted"/>
<reference evidence="2" key="1">
    <citation type="submission" date="2022-10" db="EMBL/GenBank/DDBJ databases">
        <title>Genome assembly of Pristionchus species.</title>
        <authorList>
            <person name="Yoshida K."/>
            <person name="Sommer R.J."/>
        </authorList>
    </citation>
    <scope>NUCLEOTIDE SEQUENCE [LARGE SCALE GENOMIC DNA]</scope>
    <source>
        <strain evidence="2">RS5460</strain>
    </source>
</reference>
<protein>
    <submittedName>
        <fullName evidence="1">Uncharacterized protein</fullName>
    </submittedName>
</protein>
<keyword evidence="2" id="KW-1185">Reference proteome</keyword>
<comment type="caution">
    <text evidence="1">The sequence shown here is derived from an EMBL/GenBank/DDBJ whole genome shotgun (WGS) entry which is preliminary data.</text>
</comment>
<evidence type="ECO:0000313" key="1">
    <source>
        <dbReference type="EMBL" id="GMR35453.1"/>
    </source>
</evidence>
<accession>A0AAN4Z6U8</accession>